<dbReference type="SUPFAM" id="SSF56112">
    <property type="entry name" value="Protein kinase-like (PK-like)"/>
    <property type="match status" value="1"/>
</dbReference>
<evidence type="ECO:0000313" key="6">
    <source>
        <dbReference type="Proteomes" id="UP000789595"/>
    </source>
</evidence>
<dbReference type="PANTHER" id="PTHR22603">
    <property type="entry name" value="CHOLINE/ETHANOALAMINE KINASE"/>
    <property type="match status" value="1"/>
</dbReference>
<dbReference type="GO" id="GO:0006646">
    <property type="term" value="P:phosphatidylethanolamine biosynthetic process"/>
    <property type="evidence" value="ECO:0007669"/>
    <property type="project" value="TreeGrafter"/>
</dbReference>
<keyword evidence="4" id="KW-0732">Signal</keyword>
<dbReference type="InterPro" id="IPR011009">
    <property type="entry name" value="Kinase-like_dom_sf"/>
</dbReference>
<sequence>MPSMRHSWLLCLPLAASLAPVDQIKTLLKLGRIDGATGYHELDSGFCNSVYRVDTHKKPVVVKIYSAMAKARCAPACRGVVDEAVGAAGLGPQIHVRTDDALVAEFVDGETLTERDLKDEETALTIAPKLAQLHALPIPPPLPQKPALWVGIDAMLACEGDALDASLLRREAARMRDAVEACTHADVLGHGDLKPSNVLRLRRGGITFIDFELAGPNYRGYDIFKLFRTSKLPAASDASLLSFVEAYLGEGATQRAADACLLETKLFEPLTWLEAAIFFSFAAATLPEKRSEMAALARDRWAAYEDCAGAGFDAAVRNLNNT</sequence>
<reference evidence="5" key="1">
    <citation type="submission" date="2021-11" db="EMBL/GenBank/DDBJ databases">
        <authorList>
            <consortium name="Genoscope - CEA"/>
            <person name="William W."/>
        </authorList>
    </citation>
    <scope>NUCLEOTIDE SEQUENCE</scope>
</reference>
<feature type="signal peptide" evidence="4">
    <location>
        <begin position="1"/>
        <end position="23"/>
    </location>
</feature>
<protein>
    <recommendedName>
        <fullName evidence="3">ethanolamine kinase</fullName>
        <ecNumber evidence="3">2.7.1.82</ecNumber>
    </recommendedName>
</protein>
<evidence type="ECO:0000256" key="2">
    <source>
        <dbReference type="ARBA" id="ARBA00038211"/>
    </source>
</evidence>
<comment type="caution">
    <text evidence="5">The sequence shown here is derived from an EMBL/GenBank/DDBJ whole genome shotgun (WGS) entry which is preliminary data.</text>
</comment>
<organism evidence="5 6">
    <name type="scientific">Pelagomonas calceolata</name>
    <dbReference type="NCBI Taxonomy" id="35677"/>
    <lineage>
        <taxon>Eukaryota</taxon>
        <taxon>Sar</taxon>
        <taxon>Stramenopiles</taxon>
        <taxon>Ochrophyta</taxon>
        <taxon>Pelagophyceae</taxon>
        <taxon>Pelagomonadales</taxon>
        <taxon>Pelagomonadaceae</taxon>
        <taxon>Pelagomonas</taxon>
    </lineage>
</organism>
<dbReference type="EMBL" id="CAKKNE010000004">
    <property type="protein sequence ID" value="CAH0374007.1"/>
    <property type="molecule type" value="Genomic_DNA"/>
</dbReference>
<feature type="chain" id="PRO_5035292618" description="ethanolamine kinase" evidence="4">
    <location>
        <begin position="24"/>
        <end position="322"/>
    </location>
</feature>
<accession>A0A8J2SUI8</accession>
<keyword evidence="6" id="KW-1185">Reference proteome</keyword>
<comment type="similarity">
    <text evidence="2">Belongs to the choline/ethanolamine kinase family.</text>
</comment>
<evidence type="ECO:0000313" key="5">
    <source>
        <dbReference type="EMBL" id="CAH0374007.1"/>
    </source>
</evidence>
<dbReference type="Proteomes" id="UP000789595">
    <property type="component" value="Unassembled WGS sequence"/>
</dbReference>
<evidence type="ECO:0000256" key="1">
    <source>
        <dbReference type="ARBA" id="ARBA00037883"/>
    </source>
</evidence>
<comment type="pathway">
    <text evidence="1">Phospholipid metabolism; phosphatidylethanolamine biosynthesis; phosphatidylethanolamine from ethanolamine: step 1/3.</text>
</comment>
<proteinExistence type="inferred from homology"/>
<evidence type="ECO:0000256" key="3">
    <source>
        <dbReference type="ARBA" id="ARBA00038874"/>
    </source>
</evidence>
<dbReference type="PANTHER" id="PTHR22603:SF66">
    <property type="entry name" value="ETHANOLAMINE KINASE"/>
    <property type="match status" value="1"/>
</dbReference>
<name>A0A8J2SUI8_9STRA</name>
<dbReference type="AlphaFoldDB" id="A0A8J2SUI8"/>
<gene>
    <name evidence="5" type="ORF">PECAL_4P12620</name>
</gene>
<evidence type="ECO:0000256" key="4">
    <source>
        <dbReference type="SAM" id="SignalP"/>
    </source>
</evidence>
<dbReference type="Pfam" id="PF01633">
    <property type="entry name" value="Choline_kinase"/>
    <property type="match status" value="1"/>
</dbReference>
<dbReference type="Gene3D" id="3.90.1200.10">
    <property type="match status" value="1"/>
</dbReference>
<dbReference type="GO" id="GO:0004305">
    <property type="term" value="F:ethanolamine kinase activity"/>
    <property type="evidence" value="ECO:0007669"/>
    <property type="project" value="UniProtKB-EC"/>
</dbReference>
<dbReference type="GO" id="GO:0005737">
    <property type="term" value="C:cytoplasm"/>
    <property type="evidence" value="ECO:0007669"/>
    <property type="project" value="TreeGrafter"/>
</dbReference>
<dbReference type="EC" id="2.7.1.82" evidence="3"/>
<dbReference type="OrthoDB" id="197421at2759"/>